<dbReference type="EMBL" id="JAVFKD010000001">
    <property type="protein sequence ID" value="KAK5998766.1"/>
    <property type="molecule type" value="Genomic_DNA"/>
</dbReference>
<evidence type="ECO:0000313" key="1">
    <source>
        <dbReference type="EMBL" id="KAK5998766.1"/>
    </source>
</evidence>
<gene>
    <name evidence="1" type="ORF">PT974_01148</name>
</gene>
<sequence>MAVANNGPITVELHTHRPLGVSYNNTTDTKMLTATTEAMALEGTSKTMEINIRIQDTDKAVRHKGLMGIFHQEEDIHRKVLEEELLLPWGDLRRPKATKEDITLPVEA</sequence>
<reference evidence="1 2" key="1">
    <citation type="submission" date="2024-01" db="EMBL/GenBank/DDBJ databases">
        <title>Complete genome of Cladobotryum mycophilum ATHUM6906.</title>
        <authorList>
            <person name="Christinaki A.C."/>
            <person name="Myridakis A.I."/>
            <person name="Kouvelis V.N."/>
        </authorList>
    </citation>
    <scope>NUCLEOTIDE SEQUENCE [LARGE SCALE GENOMIC DNA]</scope>
    <source>
        <strain evidence="1 2">ATHUM6906</strain>
    </source>
</reference>
<name>A0ABR0T457_9HYPO</name>
<keyword evidence="2" id="KW-1185">Reference proteome</keyword>
<evidence type="ECO:0000313" key="2">
    <source>
        <dbReference type="Proteomes" id="UP001338125"/>
    </source>
</evidence>
<accession>A0ABR0T457</accession>
<dbReference type="Proteomes" id="UP001338125">
    <property type="component" value="Unassembled WGS sequence"/>
</dbReference>
<organism evidence="1 2">
    <name type="scientific">Cladobotryum mycophilum</name>
    <dbReference type="NCBI Taxonomy" id="491253"/>
    <lineage>
        <taxon>Eukaryota</taxon>
        <taxon>Fungi</taxon>
        <taxon>Dikarya</taxon>
        <taxon>Ascomycota</taxon>
        <taxon>Pezizomycotina</taxon>
        <taxon>Sordariomycetes</taxon>
        <taxon>Hypocreomycetidae</taxon>
        <taxon>Hypocreales</taxon>
        <taxon>Hypocreaceae</taxon>
        <taxon>Cladobotryum</taxon>
    </lineage>
</organism>
<protein>
    <submittedName>
        <fullName evidence="1">Uncharacterized protein</fullName>
    </submittedName>
</protein>
<comment type="caution">
    <text evidence="1">The sequence shown here is derived from an EMBL/GenBank/DDBJ whole genome shotgun (WGS) entry which is preliminary data.</text>
</comment>
<proteinExistence type="predicted"/>